<feature type="repeat" description="ANK" evidence="3">
    <location>
        <begin position="72"/>
        <end position="104"/>
    </location>
</feature>
<gene>
    <name evidence="4" type="ORF">SK3146_02547</name>
</gene>
<reference evidence="4" key="1">
    <citation type="submission" date="2018-02" db="EMBL/GenBank/DDBJ databases">
        <authorList>
            <person name="Kim S.-K."/>
            <person name="Jung H.-I."/>
            <person name="Lee S.-W."/>
        </authorList>
    </citation>
    <scope>NUCLEOTIDE SEQUENCE</scope>
    <source>
        <strain evidence="4">SK3146</strain>
    </source>
</reference>
<evidence type="ECO:0000256" key="1">
    <source>
        <dbReference type="ARBA" id="ARBA00022737"/>
    </source>
</evidence>
<keyword evidence="2 3" id="KW-0040">ANK repeat</keyword>
<dbReference type="Pfam" id="PF12796">
    <property type="entry name" value="Ank_2"/>
    <property type="match status" value="2"/>
</dbReference>
<organism evidence="4 5">
    <name type="scientific">Paenibacillus konkukensis</name>
    <dbReference type="NCBI Taxonomy" id="2020716"/>
    <lineage>
        <taxon>Bacteria</taxon>
        <taxon>Bacillati</taxon>
        <taxon>Bacillota</taxon>
        <taxon>Bacilli</taxon>
        <taxon>Bacillales</taxon>
        <taxon>Paenibacillaceae</taxon>
        <taxon>Paenibacillus</taxon>
    </lineage>
</organism>
<dbReference type="PROSITE" id="PS51257">
    <property type="entry name" value="PROKAR_LIPOPROTEIN"/>
    <property type="match status" value="1"/>
</dbReference>
<dbReference type="SUPFAM" id="SSF48403">
    <property type="entry name" value="Ankyrin repeat"/>
    <property type="match status" value="1"/>
</dbReference>
<dbReference type="EMBL" id="CP027059">
    <property type="protein sequence ID" value="UQZ83360.1"/>
    <property type="molecule type" value="Genomic_DNA"/>
</dbReference>
<dbReference type="PANTHER" id="PTHR24188:SF29">
    <property type="entry name" value="GH09064P"/>
    <property type="match status" value="1"/>
</dbReference>
<dbReference type="InterPro" id="IPR002110">
    <property type="entry name" value="Ankyrin_rpt"/>
</dbReference>
<dbReference type="InterPro" id="IPR036770">
    <property type="entry name" value="Ankyrin_rpt-contain_sf"/>
</dbReference>
<feature type="repeat" description="ANK" evidence="3">
    <location>
        <begin position="210"/>
        <end position="235"/>
    </location>
</feature>
<evidence type="ECO:0000313" key="5">
    <source>
        <dbReference type="Proteomes" id="UP001057134"/>
    </source>
</evidence>
<dbReference type="PROSITE" id="PS50088">
    <property type="entry name" value="ANK_REPEAT"/>
    <property type="match status" value="3"/>
</dbReference>
<reference evidence="4" key="2">
    <citation type="journal article" date="2021" name="J Anim Sci Technol">
        <title>Complete genome sequence of Paenibacillus konkukensis sp. nov. SK3146 as a potential probiotic strain.</title>
        <authorList>
            <person name="Jung H.I."/>
            <person name="Park S."/>
            <person name="Niu K.M."/>
            <person name="Lee S.W."/>
            <person name="Kothari D."/>
            <person name="Yi K.J."/>
            <person name="Kim S.K."/>
        </authorList>
    </citation>
    <scope>NUCLEOTIDE SEQUENCE</scope>
    <source>
        <strain evidence="4">SK3146</strain>
    </source>
</reference>
<protein>
    <submittedName>
        <fullName evidence="4">Ankyrin repeats (3 copies)</fullName>
    </submittedName>
</protein>
<dbReference type="PANTHER" id="PTHR24188">
    <property type="entry name" value="ANKYRIN REPEAT PROTEIN"/>
    <property type="match status" value="1"/>
</dbReference>
<name>A0ABY4RMX4_9BACL</name>
<evidence type="ECO:0000256" key="2">
    <source>
        <dbReference type="ARBA" id="ARBA00023043"/>
    </source>
</evidence>
<dbReference type="Proteomes" id="UP001057134">
    <property type="component" value="Chromosome"/>
</dbReference>
<dbReference type="PROSITE" id="PS50297">
    <property type="entry name" value="ANK_REP_REGION"/>
    <property type="match status" value="2"/>
</dbReference>
<keyword evidence="5" id="KW-1185">Reference proteome</keyword>
<evidence type="ECO:0000313" key="4">
    <source>
        <dbReference type="EMBL" id="UQZ83360.1"/>
    </source>
</evidence>
<dbReference type="Gene3D" id="1.25.40.20">
    <property type="entry name" value="Ankyrin repeat-containing domain"/>
    <property type="match status" value="1"/>
</dbReference>
<dbReference type="PRINTS" id="PR01415">
    <property type="entry name" value="ANKYRIN"/>
</dbReference>
<evidence type="ECO:0000256" key="3">
    <source>
        <dbReference type="PROSITE-ProRule" id="PRU00023"/>
    </source>
</evidence>
<feature type="repeat" description="ANK" evidence="3">
    <location>
        <begin position="39"/>
        <end position="71"/>
    </location>
</feature>
<dbReference type="SMART" id="SM00248">
    <property type="entry name" value="ANK"/>
    <property type="match status" value="5"/>
</dbReference>
<proteinExistence type="predicted"/>
<keyword evidence="1" id="KW-0677">Repeat</keyword>
<sequence length="235" mass="25060">MNRLLTLLLVVLLAACHTDPGYSQRVMEEAQADKGKVNALNQSLIVSAETGDTDNVLKLLQEGADINATDERGRTAVMAAAYNNKADTVKALIGHGADINLRDSSLNNVLLYAGAEGYLDIVKLAIAAGADTRLTNRFGGTALIPASERGHVEVVQELLAHSDIDVNHINNLHWTALLEAVILGSGGERHQSIVRLLVDHGADVKLGDRDGITPLEHAQNRGFREIAAILQKAGA</sequence>
<accession>A0ABY4RMX4</accession>